<evidence type="ECO:0000313" key="3">
    <source>
        <dbReference type="EMBL" id="GDH43915.1"/>
    </source>
</evidence>
<dbReference type="Pfam" id="PF13978">
    <property type="entry name" value="DUF4223"/>
    <property type="match status" value="1"/>
</dbReference>
<gene>
    <name evidence="3" type="primary">yhfL_1</name>
    <name evidence="3" type="ORF">BvCmsKKP061_02498</name>
    <name evidence="2" type="ORF">C0P57_003630</name>
    <name evidence="4" type="ORF">D9E49_26345</name>
</gene>
<reference evidence="3 6" key="1">
    <citation type="submission" date="2018-04" db="EMBL/GenBank/DDBJ databases">
        <title>Large scale genomics of bovine and human commensal E. coli to reveal the emerging process of EHEC.</title>
        <authorList>
            <person name="Arimizu Y."/>
            <person name="Ogura Y."/>
        </authorList>
    </citation>
    <scope>NUCLEOTIDE SEQUENCE [LARGE SCALE GENOMIC DNA]</scope>
    <source>
        <strain evidence="3 6">KK-P061</strain>
    </source>
</reference>
<accession>A0A3K3KV17</accession>
<dbReference type="Proteomes" id="UP000542214">
    <property type="component" value="Unassembled WGS sequence"/>
</dbReference>
<evidence type="ECO:0000313" key="4">
    <source>
        <dbReference type="EMBL" id="MIB63847.1"/>
    </source>
</evidence>
<dbReference type="PROSITE" id="PS51257">
    <property type="entry name" value="PROKAR_LIPOPROTEIN"/>
    <property type="match status" value="1"/>
</dbReference>
<organism evidence="4 5">
    <name type="scientific">Escherichia coli</name>
    <dbReference type="NCBI Taxonomy" id="562"/>
    <lineage>
        <taxon>Bacteria</taxon>
        <taxon>Pseudomonadati</taxon>
        <taxon>Pseudomonadota</taxon>
        <taxon>Gammaproteobacteria</taxon>
        <taxon>Enterobacterales</taxon>
        <taxon>Enterobacteriaceae</taxon>
        <taxon>Escherichia</taxon>
    </lineage>
</organism>
<reference evidence="4 5" key="2">
    <citation type="submission" date="2018-10" db="EMBL/GenBank/DDBJ databases">
        <authorList>
            <consortium name="NARMS: The National Antimicrobial Resistance Monitoring System"/>
        </authorList>
    </citation>
    <scope>NUCLEOTIDE SEQUENCE [LARGE SCALE GENOMIC DNA]</scope>
    <source>
        <strain evidence="4 5">CVM N17EC0276</strain>
        <strain evidence="2 7">FSIS11706358</strain>
    </source>
</reference>
<dbReference type="EMBL" id="BFXY01000075">
    <property type="protein sequence ID" value="GDH43915.1"/>
    <property type="molecule type" value="Genomic_DNA"/>
</dbReference>
<keyword evidence="3" id="KW-0449">Lipoprotein</keyword>
<name>A0A3K3KV17_ECOLX</name>
<comment type="caution">
    <text evidence="4">The sequence shown here is derived from an EMBL/GenBank/DDBJ whole genome shotgun (WGS) entry which is preliminary data.</text>
</comment>
<sequence>MKNLLKIGSVAVILALLSGCSGSVYNKEKNCEYDYLLHPAISVSKIIGGCGPVE</sequence>
<dbReference type="Proteomes" id="UP000303027">
    <property type="component" value="Unassembled WGS sequence"/>
</dbReference>
<evidence type="ECO:0000313" key="7">
    <source>
        <dbReference type="Proteomes" id="UP000542214"/>
    </source>
</evidence>
<evidence type="ECO:0000313" key="5">
    <source>
        <dbReference type="Proteomes" id="UP000271175"/>
    </source>
</evidence>
<dbReference type="RefSeq" id="WP_042966679.1">
    <property type="nucleotide sequence ID" value="NZ_BFXY01000075.1"/>
</dbReference>
<dbReference type="Proteomes" id="UP000271175">
    <property type="component" value="Unassembled WGS sequence"/>
</dbReference>
<dbReference type="EMBL" id="AASFZR010000066">
    <property type="protein sequence ID" value="EFB4534319.1"/>
    <property type="molecule type" value="Genomic_DNA"/>
</dbReference>
<evidence type="ECO:0000313" key="2">
    <source>
        <dbReference type="EMBL" id="EFB4534319.1"/>
    </source>
</evidence>
<evidence type="ECO:0000256" key="1">
    <source>
        <dbReference type="SAM" id="SignalP"/>
    </source>
</evidence>
<protein>
    <submittedName>
        <fullName evidence="4">DUF4223 domain-containing protein</fullName>
    </submittedName>
    <submittedName>
        <fullName evidence="3">Small lipoprotein</fullName>
    </submittedName>
    <submittedName>
        <fullName evidence="2">YhfL family protein</fullName>
    </submittedName>
</protein>
<dbReference type="AlphaFoldDB" id="A0A3K3KV17"/>
<dbReference type="InterPro" id="IPR025318">
    <property type="entry name" value="DUF4223"/>
</dbReference>
<evidence type="ECO:0000313" key="6">
    <source>
        <dbReference type="Proteomes" id="UP000303027"/>
    </source>
</evidence>
<dbReference type="EMBL" id="ROAL01000049">
    <property type="protein sequence ID" value="MIB63847.1"/>
    <property type="molecule type" value="Genomic_DNA"/>
</dbReference>
<feature type="signal peptide" evidence="1">
    <location>
        <begin position="1"/>
        <end position="26"/>
    </location>
</feature>
<keyword evidence="1" id="KW-0732">Signal</keyword>
<feature type="chain" id="PRO_5036339109" evidence="1">
    <location>
        <begin position="27"/>
        <end position="54"/>
    </location>
</feature>
<proteinExistence type="predicted"/>